<dbReference type="NCBIfam" id="NF002017">
    <property type="entry name" value="PRK00823.1-2"/>
    <property type="match status" value="1"/>
</dbReference>
<sequence length="109" mass="12152">MPSDLRQGKCQACEGGVEKLADDNVAGRIGSVPGWCLEQGSLCRDFQFKNFYETMAFVNAVAWIADRENHHPDMEIGYGHCLLRYSTHAVKGITENDFICAAQVNQLLE</sequence>
<dbReference type="Proteomes" id="UP000094893">
    <property type="component" value="Unassembled WGS sequence"/>
</dbReference>
<dbReference type="Gene3D" id="3.30.1360.20">
    <property type="entry name" value="Transcriptional coactivator/pterin dehydratase"/>
    <property type="match status" value="1"/>
</dbReference>
<dbReference type="EC" id="4.2.1.96" evidence="4"/>
<dbReference type="CDD" id="cd00913">
    <property type="entry name" value="PCD_DCoH_subfamily_a"/>
    <property type="match status" value="1"/>
</dbReference>
<gene>
    <name evidence="5" type="ORF">A6M23_15930</name>
    <name evidence="6" type="ORF">A6P07_01525</name>
</gene>
<dbReference type="InterPro" id="IPR036428">
    <property type="entry name" value="PCD_sf"/>
</dbReference>
<dbReference type="NCBIfam" id="NF002019">
    <property type="entry name" value="PRK00823.1-4"/>
    <property type="match status" value="1"/>
</dbReference>
<keyword evidence="8" id="KW-1185">Reference proteome</keyword>
<dbReference type="EMBL" id="LWRY01000231">
    <property type="protein sequence ID" value="OCX69179.1"/>
    <property type="molecule type" value="Genomic_DNA"/>
</dbReference>
<dbReference type="Pfam" id="PF01329">
    <property type="entry name" value="Pterin_4a"/>
    <property type="match status" value="1"/>
</dbReference>
<dbReference type="STRING" id="930.GCA_002079865_04074"/>
<accession>A0A1C2HZL5</accession>
<dbReference type="GO" id="GO:0006729">
    <property type="term" value="P:tetrahydrobiopterin biosynthetic process"/>
    <property type="evidence" value="ECO:0007669"/>
    <property type="project" value="InterPro"/>
</dbReference>
<evidence type="ECO:0000313" key="5">
    <source>
        <dbReference type="EMBL" id="OCX69179.1"/>
    </source>
</evidence>
<evidence type="ECO:0000256" key="2">
    <source>
        <dbReference type="ARBA" id="ARBA00006472"/>
    </source>
</evidence>
<name>A0A1C2HZL5_ACITH</name>
<dbReference type="SUPFAM" id="SSF55248">
    <property type="entry name" value="PCD-like"/>
    <property type="match status" value="1"/>
</dbReference>
<dbReference type="eggNOG" id="COG2154">
    <property type="taxonomic scope" value="Bacteria"/>
</dbReference>
<keyword evidence="3 4" id="KW-0456">Lyase</keyword>
<evidence type="ECO:0000313" key="7">
    <source>
        <dbReference type="Proteomes" id="UP000094893"/>
    </source>
</evidence>
<comment type="caution">
    <text evidence="5">The sequence shown here is derived from an EMBL/GenBank/DDBJ whole genome shotgun (WGS) entry which is preliminary data.</text>
</comment>
<dbReference type="GO" id="GO:0008124">
    <property type="term" value="F:4-alpha-hydroxytetrahydrobiopterin dehydratase activity"/>
    <property type="evidence" value="ECO:0007669"/>
    <property type="project" value="UniProtKB-UniRule"/>
</dbReference>
<dbReference type="InterPro" id="IPR001533">
    <property type="entry name" value="Pterin_deHydtase"/>
</dbReference>
<protein>
    <recommendedName>
        <fullName evidence="4">Putative pterin-4-alpha-carbinolamine dehydratase</fullName>
        <shortName evidence="4">PHS</shortName>
        <ecNumber evidence="4">4.2.1.96</ecNumber>
    </recommendedName>
    <alternativeName>
        <fullName evidence="4">4-alpha-hydroxy-tetrahydropterin dehydratase</fullName>
    </alternativeName>
    <alternativeName>
        <fullName evidence="4">Pterin carbinolamine dehydratase</fullName>
        <shortName evidence="4">PCD</shortName>
    </alternativeName>
</protein>
<evidence type="ECO:0000256" key="4">
    <source>
        <dbReference type="HAMAP-Rule" id="MF_00434"/>
    </source>
</evidence>
<evidence type="ECO:0000313" key="8">
    <source>
        <dbReference type="Proteomes" id="UP000095008"/>
    </source>
</evidence>
<evidence type="ECO:0000313" key="6">
    <source>
        <dbReference type="EMBL" id="OCX76840.1"/>
    </source>
</evidence>
<comment type="catalytic activity">
    <reaction evidence="1 4">
        <text>(4aS,6R)-4a-hydroxy-L-erythro-5,6,7,8-tetrahydrobiopterin = (6R)-L-erythro-6,7-dihydrobiopterin + H2O</text>
        <dbReference type="Rhea" id="RHEA:11920"/>
        <dbReference type="ChEBI" id="CHEBI:15377"/>
        <dbReference type="ChEBI" id="CHEBI:15642"/>
        <dbReference type="ChEBI" id="CHEBI:43120"/>
        <dbReference type="EC" id="4.2.1.96"/>
    </reaction>
</comment>
<dbReference type="EMBL" id="LWSA01000017">
    <property type="protein sequence ID" value="OCX76840.1"/>
    <property type="molecule type" value="Genomic_DNA"/>
</dbReference>
<dbReference type="RefSeq" id="WP_024892966.1">
    <property type="nucleotide sequence ID" value="NZ_LWRY01000231.1"/>
</dbReference>
<dbReference type="PANTHER" id="PTHR12599:SF0">
    <property type="entry name" value="PTERIN-4-ALPHA-CARBINOLAMINE DEHYDRATASE"/>
    <property type="match status" value="1"/>
</dbReference>
<dbReference type="OrthoDB" id="5298809at2"/>
<comment type="similarity">
    <text evidence="2 4">Belongs to the pterin-4-alpha-carbinolamine dehydratase family.</text>
</comment>
<evidence type="ECO:0000256" key="1">
    <source>
        <dbReference type="ARBA" id="ARBA00001554"/>
    </source>
</evidence>
<dbReference type="HAMAP" id="MF_00434">
    <property type="entry name" value="Pterin_4_alpha"/>
    <property type="match status" value="1"/>
</dbReference>
<dbReference type="Proteomes" id="UP000095008">
    <property type="component" value="Unassembled WGS sequence"/>
</dbReference>
<reference evidence="5 7" key="1">
    <citation type="journal article" date="2016" name="Int. J. Mol. Sci.">
        <title>Comparative genomics of the extreme acidophile Acidithiobacillus thiooxidans reveals intraspecific divergence and niche adaptation.</title>
        <authorList>
            <person name="Zhang X."/>
            <person name="Feng X."/>
            <person name="Tao J."/>
            <person name="Ma L."/>
            <person name="Xiao Y."/>
            <person name="Liang Y."/>
            <person name="Liu X."/>
            <person name="Yin H."/>
        </authorList>
    </citation>
    <scope>NUCLEOTIDE SEQUENCE [LARGE SCALE GENOMIC DNA]</scope>
    <source>
        <strain evidence="6 7">A02</strain>
        <strain evidence="5">DXS-W</strain>
    </source>
</reference>
<proteinExistence type="inferred from homology"/>
<dbReference type="AlphaFoldDB" id="A0A1C2HZL5"/>
<dbReference type="PANTHER" id="PTHR12599">
    <property type="entry name" value="PTERIN-4-ALPHA-CARBINOLAMINE DEHYDRATASE"/>
    <property type="match status" value="1"/>
</dbReference>
<evidence type="ECO:0000256" key="3">
    <source>
        <dbReference type="ARBA" id="ARBA00023239"/>
    </source>
</evidence>
<organism evidence="5 8">
    <name type="scientific">Acidithiobacillus thiooxidans</name>
    <name type="common">Thiobacillus thiooxidans</name>
    <dbReference type="NCBI Taxonomy" id="930"/>
    <lineage>
        <taxon>Bacteria</taxon>
        <taxon>Pseudomonadati</taxon>
        <taxon>Pseudomonadota</taxon>
        <taxon>Acidithiobacillia</taxon>
        <taxon>Acidithiobacillales</taxon>
        <taxon>Acidithiobacillaceae</taxon>
        <taxon>Acidithiobacillus</taxon>
    </lineage>
</organism>